<keyword evidence="4" id="KW-1133">Transmembrane helix</keyword>
<dbReference type="PANTHER" id="PTHR35457">
    <property type="entry name" value="HEME A SYNTHASE"/>
    <property type="match status" value="1"/>
</dbReference>
<protein>
    <recommendedName>
        <fullName evidence="6">Cytochrome oxidase biogenesis protein CtaA</fullName>
    </recommendedName>
</protein>
<evidence type="ECO:0000256" key="2">
    <source>
        <dbReference type="ARBA" id="ARBA00023002"/>
    </source>
</evidence>
<evidence type="ECO:0000313" key="5">
    <source>
        <dbReference type="EMBL" id="SVD06362.1"/>
    </source>
</evidence>
<reference evidence="5" key="1">
    <citation type="submission" date="2018-05" db="EMBL/GenBank/DDBJ databases">
        <authorList>
            <person name="Lanie J.A."/>
            <person name="Ng W.-L."/>
            <person name="Kazmierczak K.M."/>
            <person name="Andrzejewski T.M."/>
            <person name="Davidsen T.M."/>
            <person name="Wayne K.J."/>
            <person name="Tettelin H."/>
            <person name="Glass J.I."/>
            <person name="Rusch D."/>
            <person name="Podicherti R."/>
            <person name="Tsui H.-C.T."/>
            <person name="Winkler M.E."/>
        </authorList>
    </citation>
    <scope>NUCLEOTIDE SEQUENCE</scope>
</reference>
<dbReference type="AlphaFoldDB" id="A0A382S9X5"/>
<feature type="non-terminal residue" evidence="5">
    <location>
        <position position="74"/>
    </location>
</feature>
<gene>
    <name evidence="5" type="ORF">METZ01_LOCUS359216</name>
</gene>
<keyword evidence="3" id="KW-0408">Iron</keyword>
<evidence type="ECO:0000256" key="3">
    <source>
        <dbReference type="ARBA" id="ARBA00023004"/>
    </source>
</evidence>
<keyword evidence="4" id="KW-0472">Membrane</keyword>
<organism evidence="5">
    <name type="scientific">marine metagenome</name>
    <dbReference type="NCBI Taxonomy" id="408172"/>
    <lineage>
        <taxon>unclassified sequences</taxon>
        <taxon>metagenomes</taxon>
        <taxon>ecological metagenomes</taxon>
    </lineage>
</organism>
<accession>A0A382S9X5</accession>
<keyword evidence="2" id="KW-0560">Oxidoreductase</keyword>
<evidence type="ECO:0000256" key="4">
    <source>
        <dbReference type="SAM" id="Phobius"/>
    </source>
</evidence>
<evidence type="ECO:0008006" key="6">
    <source>
        <dbReference type="Google" id="ProtNLM"/>
    </source>
</evidence>
<sequence>MLWLHRYNQLLALATLALITAGGLVTSTDSGLAVPDWPNTYGYFMFSFPWSQMVGGILYEHGHRLIASIVGLLT</sequence>
<keyword evidence="1" id="KW-0479">Metal-binding</keyword>
<dbReference type="PANTHER" id="PTHR35457:SF1">
    <property type="entry name" value="HEME A SYNTHASE"/>
    <property type="match status" value="1"/>
</dbReference>
<evidence type="ECO:0000256" key="1">
    <source>
        <dbReference type="ARBA" id="ARBA00022723"/>
    </source>
</evidence>
<feature type="transmembrane region" description="Helical" evidence="4">
    <location>
        <begin position="40"/>
        <end position="59"/>
    </location>
</feature>
<dbReference type="EMBL" id="UINC01127321">
    <property type="protein sequence ID" value="SVD06362.1"/>
    <property type="molecule type" value="Genomic_DNA"/>
</dbReference>
<dbReference type="InterPro" id="IPR050450">
    <property type="entry name" value="COX15/CtaA_HemeA_synthase"/>
</dbReference>
<proteinExistence type="predicted"/>
<dbReference type="GO" id="GO:0016491">
    <property type="term" value="F:oxidoreductase activity"/>
    <property type="evidence" value="ECO:0007669"/>
    <property type="project" value="UniProtKB-KW"/>
</dbReference>
<dbReference type="GO" id="GO:0046872">
    <property type="term" value="F:metal ion binding"/>
    <property type="evidence" value="ECO:0007669"/>
    <property type="project" value="UniProtKB-KW"/>
</dbReference>
<keyword evidence="4" id="KW-0812">Transmembrane</keyword>
<name>A0A382S9X5_9ZZZZ</name>